<feature type="binding site" evidence="11">
    <location>
        <position position="76"/>
    </location>
    <ligand>
        <name>ATP</name>
        <dbReference type="ChEBI" id="CHEBI:30616"/>
    </ligand>
</feature>
<dbReference type="HAMAP" id="MF_01227">
    <property type="entry name" value="PyrG"/>
    <property type="match status" value="1"/>
</dbReference>
<dbReference type="PROSITE" id="PS51273">
    <property type="entry name" value="GATASE_TYPE_1"/>
    <property type="match status" value="1"/>
</dbReference>
<dbReference type="NCBIfam" id="NF003792">
    <property type="entry name" value="PRK05380.1"/>
    <property type="match status" value="1"/>
</dbReference>
<dbReference type="PANTHER" id="PTHR11550:SF0">
    <property type="entry name" value="CTP SYNTHASE-RELATED"/>
    <property type="match status" value="1"/>
</dbReference>
<feature type="domain" description="Glutamine amidotransferase" evidence="12">
    <location>
        <begin position="308"/>
        <end position="532"/>
    </location>
</feature>
<feature type="binding site" evidence="11">
    <location>
        <begin position="193"/>
        <end position="198"/>
    </location>
    <ligand>
        <name>CTP</name>
        <dbReference type="ChEBI" id="CHEBI:37563"/>
        <note>allosteric inhibitor</note>
    </ligand>
</feature>
<proteinExistence type="inferred from homology"/>
<dbReference type="GO" id="GO:0005829">
    <property type="term" value="C:cytosol"/>
    <property type="evidence" value="ECO:0007669"/>
    <property type="project" value="TreeGrafter"/>
</dbReference>
<comment type="subunit">
    <text evidence="11">Homotetramer.</text>
</comment>
<dbReference type="UniPathway" id="UPA00159">
    <property type="reaction ID" value="UER00277"/>
</dbReference>
<gene>
    <name evidence="11 14" type="primary">pyrG</name>
</gene>
<dbReference type="InterPro" id="IPR017926">
    <property type="entry name" value="GATASE"/>
</dbReference>
<feature type="binding site" evidence="11">
    <location>
        <position position="76"/>
    </location>
    <ligand>
        <name>Mg(2+)</name>
        <dbReference type="ChEBI" id="CHEBI:18420"/>
    </ligand>
</feature>
<evidence type="ECO:0000256" key="1">
    <source>
        <dbReference type="ARBA" id="ARBA00005171"/>
    </source>
</evidence>
<feature type="active site" description="Nucleophile; for glutamine hydrolysis" evidence="11">
    <location>
        <position position="387"/>
    </location>
</feature>
<dbReference type="FunFam" id="3.40.50.880:FF:000002">
    <property type="entry name" value="CTP synthase"/>
    <property type="match status" value="1"/>
</dbReference>
<evidence type="ECO:0000256" key="6">
    <source>
        <dbReference type="ARBA" id="ARBA00022840"/>
    </source>
</evidence>
<keyword evidence="8 11" id="KW-0315">Glutamine amidotransferase</keyword>
<accession>A0A0H4Q277</accession>
<comment type="catalytic activity">
    <reaction evidence="11">
        <text>L-glutamine + H2O = L-glutamate + NH4(+)</text>
        <dbReference type="Rhea" id="RHEA:15889"/>
        <dbReference type="ChEBI" id="CHEBI:15377"/>
        <dbReference type="ChEBI" id="CHEBI:28938"/>
        <dbReference type="ChEBI" id="CHEBI:29985"/>
        <dbReference type="ChEBI" id="CHEBI:58359"/>
    </reaction>
</comment>
<evidence type="ECO:0000259" key="13">
    <source>
        <dbReference type="Pfam" id="PF06418"/>
    </source>
</evidence>
<keyword evidence="4 11" id="KW-0479">Metal-binding</keyword>
<dbReference type="EC" id="6.3.4.2" evidence="11"/>
<feature type="binding site" evidence="11">
    <location>
        <position position="360"/>
    </location>
    <ligand>
        <name>L-glutamine</name>
        <dbReference type="ChEBI" id="CHEBI:58359"/>
    </ligand>
</feature>
<name>A0A0H4Q277_9FLAO</name>
<evidence type="ECO:0000256" key="11">
    <source>
        <dbReference type="HAMAP-Rule" id="MF_01227"/>
    </source>
</evidence>
<dbReference type="GO" id="GO:0019856">
    <property type="term" value="P:pyrimidine nucleobase biosynthetic process"/>
    <property type="evidence" value="ECO:0007669"/>
    <property type="project" value="TreeGrafter"/>
</dbReference>
<dbReference type="GO" id="GO:0042802">
    <property type="term" value="F:identical protein binding"/>
    <property type="evidence" value="ECO:0007669"/>
    <property type="project" value="TreeGrafter"/>
</dbReference>
<feature type="binding site" evidence="11">
    <location>
        <position position="229"/>
    </location>
    <ligand>
        <name>CTP</name>
        <dbReference type="ChEBI" id="CHEBI:37563"/>
        <note>allosteric inhibitor</note>
    </ligand>
</feature>
<comment type="similarity">
    <text evidence="2 11">Belongs to the CTP synthase family.</text>
</comment>
<evidence type="ECO:0000256" key="9">
    <source>
        <dbReference type="ARBA" id="ARBA00022975"/>
    </source>
</evidence>
<feature type="binding site" evidence="11">
    <location>
        <begin position="245"/>
        <end position="247"/>
    </location>
    <ligand>
        <name>ATP</name>
        <dbReference type="ChEBI" id="CHEBI:30616"/>
    </ligand>
</feature>
<dbReference type="InterPro" id="IPR017456">
    <property type="entry name" value="CTP_synthase_N"/>
</dbReference>
<keyword evidence="9 11" id="KW-0665">Pyrimidine biosynthesis</keyword>
<dbReference type="Pfam" id="PF06418">
    <property type="entry name" value="CTP_synth_N"/>
    <property type="match status" value="1"/>
</dbReference>
<organism evidence="14">
    <name type="scientific">Apibacter adventoris</name>
    <dbReference type="NCBI Taxonomy" id="1679466"/>
    <lineage>
        <taxon>Bacteria</taxon>
        <taxon>Pseudomonadati</taxon>
        <taxon>Bacteroidota</taxon>
        <taxon>Flavobacteriia</taxon>
        <taxon>Flavobacteriales</taxon>
        <taxon>Weeksellaceae</taxon>
        <taxon>Apibacter</taxon>
    </lineage>
</organism>
<dbReference type="GO" id="GO:0046872">
    <property type="term" value="F:metal ion binding"/>
    <property type="evidence" value="ECO:0007669"/>
    <property type="project" value="UniProtKB-KW"/>
</dbReference>
<dbReference type="PANTHER" id="PTHR11550">
    <property type="entry name" value="CTP SYNTHASE"/>
    <property type="match status" value="1"/>
</dbReference>
<comment type="function">
    <text evidence="11">Catalyzes the ATP-dependent amination of UTP to CTP with either L-glutamine or ammonia as the source of nitrogen. Regulates intracellular CTP levels through interactions with the four ribonucleotide triphosphates.</text>
</comment>
<evidence type="ECO:0000259" key="12">
    <source>
        <dbReference type="Pfam" id="PF00117"/>
    </source>
</evidence>
<dbReference type="Gene3D" id="3.40.50.880">
    <property type="match status" value="1"/>
</dbReference>
<feature type="binding site" evidence="11">
    <location>
        <position position="468"/>
    </location>
    <ligand>
        <name>L-glutamine</name>
        <dbReference type="ChEBI" id="CHEBI:58359"/>
    </ligand>
</feature>
<comment type="pathway">
    <text evidence="1 11">Pyrimidine metabolism; CTP biosynthesis via de novo pathway; CTP from UDP: step 2/2.</text>
</comment>
<protein>
    <recommendedName>
        <fullName evidence="11">CTP synthase</fullName>
        <ecNumber evidence="11">6.3.4.2</ecNumber>
    </recommendedName>
    <alternativeName>
        <fullName evidence="11">Cytidine 5'-triphosphate synthase</fullName>
    </alternativeName>
    <alternativeName>
        <fullName evidence="11">Cytidine triphosphate synthetase</fullName>
        <shortName evidence="11">CTP synthetase</shortName>
        <shortName evidence="11">CTPS</shortName>
    </alternativeName>
    <alternativeName>
        <fullName evidence="11">UTP--ammonia ligase</fullName>
    </alternativeName>
</protein>
<evidence type="ECO:0000256" key="3">
    <source>
        <dbReference type="ARBA" id="ARBA00022598"/>
    </source>
</evidence>
<dbReference type="CDD" id="cd01746">
    <property type="entry name" value="GATase1_CTP_Synthase"/>
    <property type="match status" value="1"/>
</dbReference>
<keyword evidence="5 11" id="KW-0547">Nucleotide-binding</keyword>
<comment type="catalytic activity">
    <reaction evidence="10 11">
        <text>UTP + L-glutamine + ATP + H2O = CTP + L-glutamate + ADP + phosphate + 2 H(+)</text>
        <dbReference type="Rhea" id="RHEA:26426"/>
        <dbReference type="ChEBI" id="CHEBI:15377"/>
        <dbReference type="ChEBI" id="CHEBI:15378"/>
        <dbReference type="ChEBI" id="CHEBI:29985"/>
        <dbReference type="ChEBI" id="CHEBI:30616"/>
        <dbReference type="ChEBI" id="CHEBI:37563"/>
        <dbReference type="ChEBI" id="CHEBI:43474"/>
        <dbReference type="ChEBI" id="CHEBI:46398"/>
        <dbReference type="ChEBI" id="CHEBI:58359"/>
        <dbReference type="ChEBI" id="CHEBI:456216"/>
        <dbReference type="EC" id="6.3.4.2"/>
    </reaction>
</comment>
<keyword evidence="6 11" id="KW-0067">ATP-binding</keyword>
<dbReference type="SUPFAM" id="SSF52317">
    <property type="entry name" value="Class I glutamine amidotransferase-like"/>
    <property type="match status" value="1"/>
</dbReference>
<dbReference type="Gene3D" id="3.40.50.300">
    <property type="entry name" value="P-loop containing nucleotide triphosphate hydrolases"/>
    <property type="match status" value="1"/>
</dbReference>
<dbReference type="GO" id="GO:0003883">
    <property type="term" value="F:CTP synthase activity"/>
    <property type="evidence" value="ECO:0007669"/>
    <property type="project" value="UniProtKB-UniRule"/>
</dbReference>
<dbReference type="InterPro" id="IPR029062">
    <property type="entry name" value="Class_I_gatase-like"/>
</dbReference>
<feature type="binding site" evidence="11">
    <location>
        <begin position="193"/>
        <end position="198"/>
    </location>
    <ligand>
        <name>UTP</name>
        <dbReference type="ChEBI" id="CHEBI:46398"/>
    </ligand>
</feature>
<dbReference type="RefSeq" id="WP_105193567.1">
    <property type="nucleotide sequence ID" value="NZ_PSZN01000011.1"/>
</dbReference>
<feature type="binding site" evidence="11">
    <location>
        <begin position="19"/>
        <end position="24"/>
    </location>
    <ligand>
        <name>ATP</name>
        <dbReference type="ChEBI" id="CHEBI:30616"/>
    </ligand>
</feature>
<keyword evidence="7 11" id="KW-0460">Magnesium</keyword>
<sequence>MSDQSSPKYIFVTGGVTSSLGKGIVAASLGMLLKARGYRVTIQKLDPYINVDPGTLNPYEHGECYVTEDGAETDLDLGHYERFLNSPTSKNNNVTTGKIYQTVIDKERKGDFLGKTVQIIPHITNEIKRRIKILGKKNEFDIIITEIGGTVGDIESLPYIETVRQLRWELGYQNSLVIHLTLVPYLAASGELKTKPSQHSVRQLMENGLQANFLVCRTEHHIPKEVRSKLALFCNLNIDNVIESKDLPTIYEVPLYLHKQNFDSLVLKELGLSSETKPDLKQWNSFLQKYKNPKSKVEIALIGKYVSLQDSYKSIVEALIHAGAYSDIKVNIRWIYSGDLTPENISDYLHGVNGIIIAPGFGDRAIEGKIISCQYARINKIPLLGICLGMQVSVIEFARNVLGYKDADSIEFNSQTTHPVICLMEEQKNITNKGGTMRLGAWSCKLKKDSALEKIYNNQEIKERHRHRYEFNSEYLAEFEKNGLEAIGFNPDTGLVEAIIINEHPFFIGVQYHPEYKSTVASPHPLFSALIKASQNYQINKVKNAKK</sequence>
<dbReference type="FunFam" id="3.40.50.300:FF:000009">
    <property type="entry name" value="CTP synthase"/>
    <property type="match status" value="1"/>
</dbReference>
<evidence type="ECO:0000256" key="2">
    <source>
        <dbReference type="ARBA" id="ARBA00007533"/>
    </source>
</evidence>
<evidence type="ECO:0000256" key="4">
    <source>
        <dbReference type="ARBA" id="ARBA00022723"/>
    </source>
</evidence>
<dbReference type="InterPro" id="IPR004468">
    <property type="entry name" value="CTP_synthase"/>
</dbReference>
<dbReference type="EMBL" id="KT149261">
    <property type="protein sequence ID" value="AKP61338.1"/>
    <property type="molecule type" value="Genomic_DNA"/>
</dbReference>
<evidence type="ECO:0000256" key="7">
    <source>
        <dbReference type="ARBA" id="ARBA00022842"/>
    </source>
</evidence>
<dbReference type="GO" id="GO:0044210">
    <property type="term" value="P:'de novo' CTP biosynthetic process"/>
    <property type="evidence" value="ECO:0007669"/>
    <property type="project" value="UniProtKB-UniRule"/>
</dbReference>
<dbReference type="InterPro" id="IPR027417">
    <property type="entry name" value="P-loop_NTPase"/>
</dbReference>
<dbReference type="Pfam" id="PF00117">
    <property type="entry name" value="GATase"/>
    <property type="match status" value="1"/>
</dbReference>
<feature type="binding site" evidence="11">
    <location>
        <begin position="153"/>
        <end position="155"/>
    </location>
    <ligand>
        <name>CTP</name>
        <dbReference type="ChEBI" id="CHEBI:37563"/>
        <note>allosteric inhibitor</note>
    </ligand>
</feature>
<dbReference type="GO" id="GO:0005524">
    <property type="term" value="F:ATP binding"/>
    <property type="evidence" value="ECO:0007669"/>
    <property type="project" value="UniProtKB-KW"/>
</dbReference>
<evidence type="ECO:0000256" key="5">
    <source>
        <dbReference type="ARBA" id="ARBA00022741"/>
    </source>
</evidence>
<keyword evidence="3 11" id="KW-0436">Ligase</keyword>
<dbReference type="InterPro" id="IPR033828">
    <property type="entry name" value="GATase1_CTP_Synthase"/>
</dbReference>
<feature type="binding site" evidence="11">
    <location>
        <position position="146"/>
    </location>
    <ligand>
        <name>Mg(2+)</name>
        <dbReference type="ChEBI" id="CHEBI:18420"/>
    </ligand>
</feature>
<feature type="binding site" evidence="11">
    <location>
        <position position="229"/>
    </location>
    <ligand>
        <name>UTP</name>
        <dbReference type="ChEBI" id="CHEBI:46398"/>
    </ligand>
</feature>
<feature type="binding site" evidence="11">
    <location>
        <begin position="388"/>
        <end position="391"/>
    </location>
    <ligand>
        <name>L-glutamine</name>
        <dbReference type="ChEBI" id="CHEBI:58359"/>
    </ligand>
</feature>
<feature type="region of interest" description="Amidoligase domain" evidence="11">
    <location>
        <begin position="1"/>
        <end position="272"/>
    </location>
</feature>
<feature type="binding site" evidence="11">
    <location>
        <position position="18"/>
    </location>
    <ligand>
        <name>UTP</name>
        <dbReference type="ChEBI" id="CHEBI:46398"/>
    </ligand>
</feature>
<comment type="activity regulation">
    <text evidence="11">Allosterically activated by GTP, when glutamine is the substrate; GTP has no effect on the reaction when ammonia is the substrate. The allosteric effector GTP functions by stabilizing the protein conformation that binds the tetrahedral intermediate(s) formed during glutamine hydrolysis. Inhibited by the product CTP, via allosteric rather than competitive inhibition.</text>
</comment>
<dbReference type="GO" id="GO:0004359">
    <property type="term" value="F:glutaminase activity"/>
    <property type="evidence" value="ECO:0007669"/>
    <property type="project" value="RHEA"/>
</dbReference>
<feature type="binding site" evidence="11">
    <location>
        <position position="18"/>
    </location>
    <ligand>
        <name>CTP</name>
        <dbReference type="ChEBI" id="CHEBI:37563"/>
        <note>allosteric inhibitor</note>
    </ligand>
</feature>
<feature type="domain" description="CTP synthase N-terminal" evidence="13">
    <location>
        <begin position="8"/>
        <end position="272"/>
    </location>
</feature>
<evidence type="ECO:0000256" key="10">
    <source>
        <dbReference type="ARBA" id="ARBA00047781"/>
    </source>
</evidence>
<feature type="binding site" evidence="11">
    <location>
        <position position="411"/>
    </location>
    <ligand>
        <name>L-glutamine</name>
        <dbReference type="ChEBI" id="CHEBI:58359"/>
    </ligand>
</feature>
<feature type="binding site" evidence="11">
    <location>
        <position position="59"/>
    </location>
    <ligand>
        <name>L-glutamine</name>
        <dbReference type="ChEBI" id="CHEBI:58359"/>
    </ligand>
</feature>
<reference evidence="14" key="1">
    <citation type="journal article" date="2016" name="Int. J. Syst. Evol. Microbiol.">
        <title>Apibacter adventoris gen. nov., sp. nov., a member of the phylum Bacteroidetes isolated from honey bees.</title>
        <authorList>
            <person name="Kwong W.K."/>
            <person name="Moran N.A."/>
        </authorList>
    </citation>
    <scope>NUCLEOTIDE SEQUENCE</scope>
    <source>
        <strain evidence="14">WkB180</strain>
    </source>
</reference>
<dbReference type="GO" id="GO:0097268">
    <property type="term" value="C:cytoophidium"/>
    <property type="evidence" value="ECO:0007669"/>
    <property type="project" value="UniProtKB-ARBA"/>
</dbReference>
<evidence type="ECO:0000313" key="14">
    <source>
        <dbReference type="EMBL" id="AKP61338.1"/>
    </source>
</evidence>
<dbReference type="NCBIfam" id="TIGR00337">
    <property type="entry name" value="PyrG"/>
    <property type="match status" value="1"/>
</dbReference>
<evidence type="ECO:0000256" key="8">
    <source>
        <dbReference type="ARBA" id="ARBA00022962"/>
    </source>
</evidence>
<dbReference type="SUPFAM" id="SSF52540">
    <property type="entry name" value="P-loop containing nucleoside triphosphate hydrolases"/>
    <property type="match status" value="1"/>
</dbReference>
<comment type="miscellaneous">
    <text evidence="11">CTPSs have evolved a hybrid strategy for distinguishing between UTP and CTP. The overlapping regions of the product feedback inhibitory and substrate sites recognize a common feature in both compounds, the triphosphate moiety. To differentiate isosteric substrate and product pyrimidine rings, an additional pocket far from the expected kinase/ligase catalytic site, specifically recognizes the cytosine and ribose portions of the product inhibitor.</text>
</comment>
<feature type="active site" evidence="11">
    <location>
        <position position="513"/>
    </location>
</feature>
<dbReference type="AlphaFoldDB" id="A0A0H4Q277"/>
<comment type="catalytic activity">
    <reaction evidence="11">
        <text>UTP + NH4(+) + ATP = CTP + ADP + phosphate + 2 H(+)</text>
        <dbReference type="Rhea" id="RHEA:16597"/>
        <dbReference type="ChEBI" id="CHEBI:15378"/>
        <dbReference type="ChEBI" id="CHEBI:28938"/>
        <dbReference type="ChEBI" id="CHEBI:30616"/>
        <dbReference type="ChEBI" id="CHEBI:37563"/>
        <dbReference type="ChEBI" id="CHEBI:43474"/>
        <dbReference type="ChEBI" id="CHEBI:46398"/>
        <dbReference type="ChEBI" id="CHEBI:456216"/>
    </reaction>
</comment>
<feature type="active site" evidence="11">
    <location>
        <position position="515"/>
    </location>
</feature>
<dbReference type="CDD" id="cd03113">
    <property type="entry name" value="CTPS_N"/>
    <property type="match status" value="1"/>
</dbReference>